<organism evidence="2 3">
    <name type="scientific">Nocardiopsis suaedae</name>
    <dbReference type="NCBI Taxonomy" id="3018444"/>
    <lineage>
        <taxon>Bacteria</taxon>
        <taxon>Bacillati</taxon>
        <taxon>Actinomycetota</taxon>
        <taxon>Actinomycetes</taxon>
        <taxon>Streptosporangiales</taxon>
        <taxon>Nocardiopsidaceae</taxon>
        <taxon>Nocardiopsis</taxon>
    </lineage>
</organism>
<name>A0ABT4TJS7_9ACTN</name>
<feature type="transmembrane region" description="Helical" evidence="1">
    <location>
        <begin position="56"/>
        <end position="78"/>
    </location>
</feature>
<feature type="transmembrane region" description="Helical" evidence="1">
    <location>
        <begin position="178"/>
        <end position="198"/>
    </location>
</feature>
<evidence type="ECO:0008006" key="4">
    <source>
        <dbReference type="Google" id="ProtNLM"/>
    </source>
</evidence>
<evidence type="ECO:0000256" key="1">
    <source>
        <dbReference type="SAM" id="Phobius"/>
    </source>
</evidence>
<accession>A0ABT4TJS7</accession>
<evidence type="ECO:0000313" key="2">
    <source>
        <dbReference type="EMBL" id="MDA2804928.1"/>
    </source>
</evidence>
<dbReference type="Proteomes" id="UP001165685">
    <property type="component" value="Unassembled WGS sequence"/>
</dbReference>
<keyword evidence="3" id="KW-1185">Reference proteome</keyword>
<keyword evidence="1" id="KW-0472">Membrane</keyword>
<feature type="transmembrane region" description="Helical" evidence="1">
    <location>
        <begin position="24"/>
        <end position="44"/>
    </location>
</feature>
<sequence>MNLREGKCASTFPCRQKGKVLRNWYTATFALLVGGGVYVASTWLTSRMKNAENVILELLLAPLFGVVFLVFSLLVGYFTQVTVTPGGFLVTNFLVKHAIPFGYVKSLGPVDDMYIDIQGGERVGMVIMANSLVGMLAGQPTNTKARRRLQEALDSAPPDREDAGVPHKHVWFPWKFTLAAYVLSVLVAGTVYSITGGVD</sequence>
<dbReference type="EMBL" id="JAQFWP010000015">
    <property type="protein sequence ID" value="MDA2804928.1"/>
    <property type="molecule type" value="Genomic_DNA"/>
</dbReference>
<keyword evidence="1" id="KW-1133">Transmembrane helix</keyword>
<dbReference type="RefSeq" id="WP_270677537.1">
    <property type="nucleotide sequence ID" value="NZ_JAQFWP010000015.1"/>
</dbReference>
<comment type="caution">
    <text evidence="2">The sequence shown here is derived from an EMBL/GenBank/DDBJ whole genome shotgun (WGS) entry which is preliminary data.</text>
</comment>
<gene>
    <name evidence="2" type="ORF">O4U47_10420</name>
</gene>
<keyword evidence="1" id="KW-0812">Transmembrane</keyword>
<reference evidence="2" key="1">
    <citation type="submission" date="2023-01" db="EMBL/GenBank/DDBJ databases">
        <title>Draft genome sequence of Nocardiopsis sp. LSu2-4 isolated from halophytes.</title>
        <authorList>
            <person name="Duangmal K."/>
            <person name="Chantavorakit T."/>
        </authorList>
    </citation>
    <scope>NUCLEOTIDE SEQUENCE</scope>
    <source>
        <strain evidence="2">LSu2-4</strain>
    </source>
</reference>
<proteinExistence type="predicted"/>
<protein>
    <recommendedName>
        <fullName evidence="4">PH domain-containing protein</fullName>
    </recommendedName>
</protein>
<evidence type="ECO:0000313" key="3">
    <source>
        <dbReference type="Proteomes" id="UP001165685"/>
    </source>
</evidence>